<keyword evidence="3" id="KW-0804">Transcription</keyword>
<keyword evidence="8" id="KW-1185">Reference proteome</keyword>
<dbReference type="GO" id="GO:0005634">
    <property type="term" value="C:nucleus"/>
    <property type="evidence" value="ECO:0007669"/>
    <property type="project" value="TreeGrafter"/>
</dbReference>
<dbReference type="GO" id="GO:0000435">
    <property type="term" value="P:positive regulation of transcription from RNA polymerase II promoter by galactose"/>
    <property type="evidence" value="ECO:0007669"/>
    <property type="project" value="TreeGrafter"/>
</dbReference>
<feature type="compositionally biased region" description="Low complexity" evidence="5">
    <location>
        <begin position="1"/>
        <end position="11"/>
    </location>
</feature>
<dbReference type="Gene3D" id="4.10.240.10">
    <property type="entry name" value="Zn(2)-C6 fungal-type DNA-binding domain"/>
    <property type="match status" value="1"/>
</dbReference>
<accession>A0A2G5BCC3</accession>
<dbReference type="GO" id="GO:0000981">
    <property type="term" value="F:DNA-binding transcription factor activity, RNA polymerase II-specific"/>
    <property type="evidence" value="ECO:0007669"/>
    <property type="project" value="InterPro"/>
</dbReference>
<dbReference type="PANTHER" id="PTHR47424:SF3">
    <property type="entry name" value="REGULATORY PROTEIN GAL4"/>
    <property type="match status" value="1"/>
</dbReference>
<dbReference type="Proteomes" id="UP000242474">
    <property type="component" value="Unassembled WGS sequence"/>
</dbReference>
<gene>
    <name evidence="7" type="ORF">COEREDRAFT_42942</name>
</gene>
<dbReference type="InterPro" id="IPR051127">
    <property type="entry name" value="Fungal_SecMet_Regulators"/>
</dbReference>
<evidence type="ECO:0000256" key="5">
    <source>
        <dbReference type="SAM" id="MobiDB-lite"/>
    </source>
</evidence>
<keyword evidence="4" id="KW-0539">Nucleus</keyword>
<dbReference type="PROSITE" id="PS00463">
    <property type="entry name" value="ZN2_CY6_FUNGAL_1"/>
    <property type="match status" value="1"/>
</dbReference>
<evidence type="ECO:0000259" key="6">
    <source>
        <dbReference type="PROSITE" id="PS50048"/>
    </source>
</evidence>
<dbReference type="OrthoDB" id="2123952at2759"/>
<feature type="region of interest" description="Disordered" evidence="5">
    <location>
        <begin position="1"/>
        <end position="57"/>
    </location>
</feature>
<keyword evidence="1" id="KW-0805">Transcription regulation</keyword>
<protein>
    <recommendedName>
        <fullName evidence="6">Zn(2)-C6 fungal-type domain-containing protein</fullName>
    </recommendedName>
</protein>
<dbReference type="GO" id="GO:0000978">
    <property type="term" value="F:RNA polymerase II cis-regulatory region sequence-specific DNA binding"/>
    <property type="evidence" value="ECO:0007669"/>
    <property type="project" value="TreeGrafter"/>
</dbReference>
<dbReference type="SMART" id="SM00066">
    <property type="entry name" value="GAL4"/>
    <property type="match status" value="1"/>
</dbReference>
<name>A0A2G5BCC3_COERN</name>
<dbReference type="GO" id="GO:0008270">
    <property type="term" value="F:zinc ion binding"/>
    <property type="evidence" value="ECO:0007669"/>
    <property type="project" value="InterPro"/>
</dbReference>
<evidence type="ECO:0000256" key="4">
    <source>
        <dbReference type="ARBA" id="ARBA00023242"/>
    </source>
</evidence>
<dbReference type="Pfam" id="PF00172">
    <property type="entry name" value="Zn_clus"/>
    <property type="match status" value="1"/>
</dbReference>
<evidence type="ECO:0000256" key="3">
    <source>
        <dbReference type="ARBA" id="ARBA00023163"/>
    </source>
</evidence>
<dbReference type="PANTHER" id="PTHR47424">
    <property type="entry name" value="REGULATORY PROTEIN GAL4"/>
    <property type="match status" value="1"/>
</dbReference>
<proteinExistence type="predicted"/>
<dbReference type="CDD" id="cd00067">
    <property type="entry name" value="GAL4"/>
    <property type="match status" value="1"/>
</dbReference>
<organism evidence="7 8">
    <name type="scientific">Coemansia reversa (strain ATCC 12441 / NRRL 1564)</name>
    <dbReference type="NCBI Taxonomy" id="763665"/>
    <lineage>
        <taxon>Eukaryota</taxon>
        <taxon>Fungi</taxon>
        <taxon>Fungi incertae sedis</taxon>
        <taxon>Zoopagomycota</taxon>
        <taxon>Kickxellomycotina</taxon>
        <taxon>Kickxellomycetes</taxon>
        <taxon>Kickxellales</taxon>
        <taxon>Kickxellaceae</taxon>
        <taxon>Coemansia</taxon>
    </lineage>
</organism>
<feature type="non-terminal residue" evidence="7">
    <location>
        <position position="100"/>
    </location>
</feature>
<evidence type="ECO:0000256" key="1">
    <source>
        <dbReference type="ARBA" id="ARBA00023015"/>
    </source>
</evidence>
<evidence type="ECO:0000256" key="2">
    <source>
        <dbReference type="ARBA" id="ARBA00023125"/>
    </source>
</evidence>
<dbReference type="EMBL" id="KZ303500">
    <property type="protein sequence ID" value="PIA16357.1"/>
    <property type="molecule type" value="Genomic_DNA"/>
</dbReference>
<dbReference type="InterPro" id="IPR001138">
    <property type="entry name" value="Zn2Cys6_DnaBD"/>
</dbReference>
<dbReference type="PROSITE" id="PS50048">
    <property type="entry name" value="ZN2_CY6_FUNGAL_2"/>
    <property type="match status" value="1"/>
</dbReference>
<keyword evidence="2" id="KW-0238">DNA-binding</keyword>
<reference evidence="7 8" key="1">
    <citation type="journal article" date="2015" name="Genome Biol. Evol.">
        <title>Phylogenomic analyses indicate that early fungi evolved digesting cell walls of algal ancestors of land plants.</title>
        <authorList>
            <person name="Chang Y."/>
            <person name="Wang S."/>
            <person name="Sekimoto S."/>
            <person name="Aerts A.L."/>
            <person name="Choi C."/>
            <person name="Clum A."/>
            <person name="LaButti K.M."/>
            <person name="Lindquist E.A."/>
            <person name="Yee Ngan C."/>
            <person name="Ohm R.A."/>
            <person name="Salamov A.A."/>
            <person name="Grigoriev I.V."/>
            <person name="Spatafora J.W."/>
            <person name="Berbee M.L."/>
        </authorList>
    </citation>
    <scope>NUCLEOTIDE SEQUENCE [LARGE SCALE GENOMIC DNA]</scope>
    <source>
        <strain evidence="7 8">NRRL 1564</strain>
    </source>
</reference>
<dbReference type="InterPro" id="IPR036864">
    <property type="entry name" value="Zn2-C6_fun-type_DNA-bd_sf"/>
</dbReference>
<evidence type="ECO:0000313" key="7">
    <source>
        <dbReference type="EMBL" id="PIA16357.1"/>
    </source>
</evidence>
<feature type="domain" description="Zn(2)-C6 fungal-type" evidence="6">
    <location>
        <begin position="63"/>
        <end position="93"/>
    </location>
</feature>
<sequence>MTSLSASSSRESSIDAHDVPDTVGGHKHRRASTSSSTTKVSSGRKNAPSATPEDGEPLRYLRACDNCRRRKVKCDGVRPSCGHCRRVDTTCHYSIKPKSR</sequence>
<feature type="compositionally biased region" description="Low complexity" evidence="5">
    <location>
        <begin position="32"/>
        <end position="41"/>
    </location>
</feature>
<dbReference type="AlphaFoldDB" id="A0A2G5BCC3"/>
<evidence type="ECO:0000313" key="8">
    <source>
        <dbReference type="Proteomes" id="UP000242474"/>
    </source>
</evidence>
<dbReference type="SUPFAM" id="SSF57701">
    <property type="entry name" value="Zn2/Cys6 DNA-binding domain"/>
    <property type="match status" value="1"/>
</dbReference>